<dbReference type="PANTHER" id="PTHR10992:SF943">
    <property type="entry name" value="METHYLESTERASE 10"/>
    <property type="match status" value="1"/>
</dbReference>
<proteinExistence type="predicted"/>
<dbReference type="Proteomes" id="UP001412067">
    <property type="component" value="Unassembled WGS sequence"/>
</dbReference>
<protein>
    <submittedName>
        <fullName evidence="2">Methylesterase 3</fullName>
    </submittedName>
</protein>
<accession>A0ABR2LJG4</accession>
<evidence type="ECO:0000313" key="3">
    <source>
        <dbReference type="Proteomes" id="UP001412067"/>
    </source>
</evidence>
<gene>
    <name evidence="2" type="primary">MES3</name>
    <name evidence="2" type="ORF">KSP40_PGU009753</name>
</gene>
<evidence type="ECO:0000313" key="2">
    <source>
        <dbReference type="EMBL" id="KAK8942221.1"/>
    </source>
</evidence>
<evidence type="ECO:0000256" key="1">
    <source>
        <dbReference type="SAM" id="MobiDB-lite"/>
    </source>
</evidence>
<dbReference type="SUPFAM" id="SSF53474">
    <property type="entry name" value="alpha/beta-Hydrolases"/>
    <property type="match status" value="1"/>
</dbReference>
<organism evidence="2 3">
    <name type="scientific">Platanthera guangdongensis</name>
    <dbReference type="NCBI Taxonomy" id="2320717"/>
    <lineage>
        <taxon>Eukaryota</taxon>
        <taxon>Viridiplantae</taxon>
        <taxon>Streptophyta</taxon>
        <taxon>Embryophyta</taxon>
        <taxon>Tracheophyta</taxon>
        <taxon>Spermatophyta</taxon>
        <taxon>Magnoliopsida</taxon>
        <taxon>Liliopsida</taxon>
        <taxon>Asparagales</taxon>
        <taxon>Orchidaceae</taxon>
        <taxon>Orchidoideae</taxon>
        <taxon>Orchideae</taxon>
        <taxon>Orchidinae</taxon>
        <taxon>Platanthera</taxon>
    </lineage>
</organism>
<reference evidence="2 3" key="1">
    <citation type="journal article" date="2022" name="Nat. Plants">
        <title>Genomes of leafy and leafless Platanthera orchids illuminate the evolution of mycoheterotrophy.</title>
        <authorList>
            <person name="Li M.H."/>
            <person name="Liu K.W."/>
            <person name="Li Z."/>
            <person name="Lu H.C."/>
            <person name="Ye Q.L."/>
            <person name="Zhang D."/>
            <person name="Wang J.Y."/>
            <person name="Li Y.F."/>
            <person name="Zhong Z.M."/>
            <person name="Liu X."/>
            <person name="Yu X."/>
            <person name="Liu D.K."/>
            <person name="Tu X.D."/>
            <person name="Liu B."/>
            <person name="Hao Y."/>
            <person name="Liao X.Y."/>
            <person name="Jiang Y.T."/>
            <person name="Sun W.H."/>
            <person name="Chen J."/>
            <person name="Chen Y.Q."/>
            <person name="Ai Y."/>
            <person name="Zhai J.W."/>
            <person name="Wu S.S."/>
            <person name="Zhou Z."/>
            <person name="Hsiao Y.Y."/>
            <person name="Wu W.L."/>
            <person name="Chen Y.Y."/>
            <person name="Lin Y.F."/>
            <person name="Hsu J.L."/>
            <person name="Li C.Y."/>
            <person name="Wang Z.W."/>
            <person name="Zhao X."/>
            <person name="Zhong W.Y."/>
            <person name="Ma X.K."/>
            <person name="Ma L."/>
            <person name="Huang J."/>
            <person name="Chen G.Z."/>
            <person name="Huang M.Z."/>
            <person name="Huang L."/>
            <person name="Peng D.H."/>
            <person name="Luo Y.B."/>
            <person name="Zou S.Q."/>
            <person name="Chen S.P."/>
            <person name="Lan S."/>
            <person name="Tsai W.C."/>
            <person name="Van de Peer Y."/>
            <person name="Liu Z.J."/>
        </authorList>
    </citation>
    <scope>NUCLEOTIDE SEQUENCE [LARGE SCALE GENOMIC DNA]</scope>
    <source>
        <strain evidence="2">Lor288</strain>
    </source>
</reference>
<dbReference type="InterPro" id="IPR045889">
    <property type="entry name" value="MES/HNL"/>
</dbReference>
<dbReference type="EMBL" id="JBBWWR010000019">
    <property type="protein sequence ID" value="KAK8942221.1"/>
    <property type="molecule type" value="Genomic_DNA"/>
</dbReference>
<name>A0ABR2LJG4_9ASPA</name>
<dbReference type="InterPro" id="IPR029058">
    <property type="entry name" value="AB_hydrolase_fold"/>
</dbReference>
<feature type="region of interest" description="Disordered" evidence="1">
    <location>
        <begin position="1"/>
        <end position="24"/>
    </location>
</feature>
<sequence>MDGVEEGRPRPPPTRKCVDLSACSSDPQRMPEDVISFEEYSRSFMDLMVSVPEGEKIVLVGHSFAGMSLASAMDVFLKKISVIVFVTAILPTTVIQQA</sequence>
<dbReference type="PANTHER" id="PTHR10992">
    <property type="entry name" value="METHYLESTERASE FAMILY MEMBER"/>
    <property type="match status" value="1"/>
</dbReference>
<dbReference type="Gene3D" id="3.40.50.1820">
    <property type="entry name" value="alpha/beta hydrolase"/>
    <property type="match status" value="1"/>
</dbReference>
<comment type="caution">
    <text evidence="2">The sequence shown here is derived from an EMBL/GenBank/DDBJ whole genome shotgun (WGS) entry which is preliminary data.</text>
</comment>
<keyword evidence="3" id="KW-1185">Reference proteome</keyword>